<reference evidence="1" key="2">
    <citation type="journal article" date="2015" name="Fish Shellfish Immunol.">
        <title>Early steps in the European eel (Anguilla anguilla)-Vibrio vulnificus interaction in the gills: Role of the RtxA13 toxin.</title>
        <authorList>
            <person name="Callol A."/>
            <person name="Pajuelo D."/>
            <person name="Ebbesson L."/>
            <person name="Teles M."/>
            <person name="MacKenzie S."/>
            <person name="Amaro C."/>
        </authorList>
    </citation>
    <scope>NUCLEOTIDE SEQUENCE</scope>
</reference>
<protein>
    <submittedName>
        <fullName evidence="1">Uncharacterized protein</fullName>
    </submittedName>
</protein>
<reference evidence="1" key="1">
    <citation type="submission" date="2014-11" db="EMBL/GenBank/DDBJ databases">
        <authorList>
            <person name="Amaro Gonzalez C."/>
        </authorList>
    </citation>
    <scope>NUCLEOTIDE SEQUENCE</scope>
</reference>
<accession>A0A0E9QNJ7</accession>
<organism evidence="1">
    <name type="scientific">Anguilla anguilla</name>
    <name type="common">European freshwater eel</name>
    <name type="synonym">Muraena anguilla</name>
    <dbReference type="NCBI Taxonomy" id="7936"/>
    <lineage>
        <taxon>Eukaryota</taxon>
        <taxon>Metazoa</taxon>
        <taxon>Chordata</taxon>
        <taxon>Craniata</taxon>
        <taxon>Vertebrata</taxon>
        <taxon>Euteleostomi</taxon>
        <taxon>Actinopterygii</taxon>
        <taxon>Neopterygii</taxon>
        <taxon>Teleostei</taxon>
        <taxon>Anguilliformes</taxon>
        <taxon>Anguillidae</taxon>
        <taxon>Anguilla</taxon>
    </lineage>
</organism>
<dbReference type="EMBL" id="GBXM01090081">
    <property type="protein sequence ID" value="JAH18496.1"/>
    <property type="molecule type" value="Transcribed_RNA"/>
</dbReference>
<name>A0A0E9QNJ7_ANGAN</name>
<dbReference type="AlphaFoldDB" id="A0A0E9QNJ7"/>
<sequence>MKVNAKMSHCKKQEFPTPSEILHLRIANVS</sequence>
<proteinExistence type="predicted"/>
<evidence type="ECO:0000313" key="1">
    <source>
        <dbReference type="EMBL" id="JAH18496.1"/>
    </source>
</evidence>